<dbReference type="GO" id="GO:0005737">
    <property type="term" value="C:cytoplasm"/>
    <property type="evidence" value="ECO:0007669"/>
    <property type="project" value="UniProtKB-SubCell"/>
</dbReference>
<evidence type="ECO:0000313" key="5">
    <source>
        <dbReference type="Proteomes" id="UP000297609"/>
    </source>
</evidence>
<organism evidence="4 5">
    <name type="scientific">Leptospira kemamanensis</name>
    <dbReference type="NCBI Taxonomy" id="2484942"/>
    <lineage>
        <taxon>Bacteria</taxon>
        <taxon>Pseudomonadati</taxon>
        <taxon>Spirochaetota</taxon>
        <taxon>Spirochaetia</taxon>
        <taxon>Leptospirales</taxon>
        <taxon>Leptospiraceae</taxon>
        <taxon>Leptospira</taxon>
    </lineage>
</organism>
<dbReference type="Proteomes" id="UP000297609">
    <property type="component" value="Unassembled WGS sequence"/>
</dbReference>
<comment type="caution">
    <text evidence="4">The sequence shown here is derived from an EMBL/GenBank/DDBJ whole genome shotgun (WGS) entry which is preliminary data.</text>
</comment>
<dbReference type="InterPro" id="IPR024079">
    <property type="entry name" value="MetalloPept_cat_dom_sf"/>
</dbReference>
<dbReference type="SUPFAM" id="SSF55486">
    <property type="entry name" value="Metalloproteases ('zincins'), catalytic domain"/>
    <property type="match status" value="1"/>
</dbReference>
<proteinExistence type="predicted"/>
<feature type="domain" description="Abnormal spindle-like microcephaly-associated protein ASH" evidence="3">
    <location>
        <begin position="453"/>
        <end position="539"/>
    </location>
</feature>
<gene>
    <name evidence="4" type="ORF">EHQ59_03610</name>
</gene>
<sequence length="973" mass="101434">MVENRSFGPIQMQKKNILIYLISLFTLISCPGGGGGGGGSALALLGFGGGSSSSTVTDPSIPPTETPQLQVFRDGNQITHSSTTNIGSVVVLTPGTPVVFSIKNYGFQTLNLNGVPDVISKTGTHAALFTITQPSDLSLSFNETVDFTIQFNPDSLGEKTAQISISSNDPSRPNFQINLTGTGTPVPTPEISLTIASVDRVSGYTHTFTSVQEGLTGSDVTVTIRNQGTAALDVSNISLVSGDTSQFSITPGTIPRSVSAGGSTTFTMRFNPSSTGTKAAVVNILSNDGDESTFVLNLSGNATAAPAPEINVVLVSNLGTIANGGSYNFPTVAATVTNATAIDFRIQNQGNANLNLTSAPNYVQITGTDANQFEFVGSQPTTPIASASFRNFSIRFRPTTEGAKTASISIANNDSNENPYTFTITGTAGPAPAPEINLIANSVDIASAGSMTSFGTVRVGSASASTTVTIQNTGNATLNLTGTPRVSIVGGNTSDFQIVSQPSASTINSGSSLTFTVRFTPTATGLRSSTFQIANNDSNEGTYTVNISGTGNEPTSPCSPTIDTFSKNANVGSQAITGGTLYWASTLGFAISPTSPSVVYYMDQPHSNPSAAVLSYFYNFTQTTLMQSRDSVGTTVMSGMIPYSRYSNDYLTIVGGSTIPTYNPASSFALLFEPNSTVSFQSTTATITTATSCNPMLLEDQAFTSSEGTTSTHGLDKVWTYRKKLNVRLIFVDGTYATPTIAGVQAAVDRMIQVYAQNSVKIDLQFTATTVSAAEFQTIVDLDDDTGSVAASLTKLYTTTSAAQDATSLNIYLTADESQVGGVLGISSGIPGLPGVTGSKKSGMILFIEPHRSSGDPGEVLSNADLVFLGNTMAHEAGHFLGLFHTNERNGYNAASPTGLNARDPIRDTPSCASSLANTVYPNGVVDIDECIGTTFTSAGGYNLMFWAGDGVTDQGQLTGEQGWLLRNNPLTY</sequence>
<dbReference type="PANTHER" id="PTHR37833:SF1">
    <property type="entry name" value="SIGNAL PEPTIDE PROTEIN"/>
    <property type="match status" value="1"/>
</dbReference>
<dbReference type="NCBIfam" id="NF012200">
    <property type="entry name" value="choice_anch_D"/>
    <property type="match status" value="4"/>
</dbReference>
<dbReference type="Gene3D" id="3.40.390.10">
    <property type="entry name" value="Collagenase (Catalytic Domain)"/>
    <property type="match status" value="1"/>
</dbReference>
<comment type="subcellular location">
    <subcellularLocation>
        <location evidence="1">Cytoplasm</location>
    </subcellularLocation>
</comment>
<dbReference type="GO" id="GO:0008237">
    <property type="term" value="F:metallopeptidase activity"/>
    <property type="evidence" value="ECO:0007669"/>
    <property type="project" value="InterPro"/>
</dbReference>
<dbReference type="Pfam" id="PF15780">
    <property type="entry name" value="ASH"/>
    <property type="match status" value="2"/>
</dbReference>
<reference evidence="4" key="1">
    <citation type="journal article" date="2019" name="PLoS Negl. Trop. Dis.">
        <title>Revisiting the worldwide diversity of Leptospira species in the environment.</title>
        <authorList>
            <person name="Vincent A.T."/>
            <person name="Schiettekatte O."/>
            <person name="Bourhy P."/>
            <person name="Veyrier F.J."/>
            <person name="Picardeau M."/>
        </authorList>
    </citation>
    <scope>NUCLEOTIDE SEQUENCE [LARGE SCALE GENOMIC DNA]</scope>
    <source>
        <strain evidence="4">201702454</strain>
    </source>
</reference>
<evidence type="ECO:0000256" key="1">
    <source>
        <dbReference type="ARBA" id="ARBA00004496"/>
    </source>
</evidence>
<dbReference type="PANTHER" id="PTHR37833">
    <property type="entry name" value="LIPOPROTEIN-RELATED"/>
    <property type="match status" value="1"/>
</dbReference>
<evidence type="ECO:0000256" key="2">
    <source>
        <dbReference type="ARBA" id="ARBA00022490"/>
    </source>
</evidence>
<protein>
    <submittedName>
        <fullName evidence="4">Choice-of-anchor D domain-containing protein</fullName>
    </submittedName>
</protein>
<keyword evidence="5" id="KW-1185">Reference proteome</keyword>
<dbReference type="EMBL" id="RQGG01000010">
    <property type="protein sequence ID" value="TGL55512.1"/>
    <property type="molecule type" value="Genomic_DNA"/>
</dbReference>
<evidence type="ECO:0000259" key="3">
    <source>
        <dbReference type="Pfam" id="PF15780"/>
    </source>
</evidence>
<dbReference type="AlphaFoldDB" id="A0A4R9JS63"/>
<feature type="domain" description="Abnormal spindle-like microcephaly-associated protein ASH" evidence="3">
    <location>
        <begin position="208"/>
        <end position="289"/>
    </location>
</feature>
<dbReference type="PROSITE" id="PS51257">
    <property type="entry name" value="PROKAR_LIPOPROTEIN"/>
    <property type="match status" value="1"/>
</dbReference>
<accession>A0A4R9JS63</accession>
<dbReference type="Gene3D" id="2.60.40.10">
    <property type="entry name" value="Immunoglobulins"/>
    <property type="match status" value="4"/>
</dbReference>
<keyword evidence="2" id="KW-0963">Cytoplasm</keyword>
<dbReference type="InterPro" id="IPR013783">
    <property type="entry name" value="Ig-like_fold"/>
</dbReference>
<dbReference type="InterPro" id="IPR031549">
    <property type="entry name" value="ASH"/>
</dbReference>
<name>A0A4R9JS63_9LEPT</name>
<evidence type="ECO:0000313" key="4">
    <source>
        <dbReference type="EMBL" id="TGL55512.1"/>
    </source>
</evidence>